<organism evidence="2 4">
    <name type="scientific">Streptococcus constellatus subsp. pharyngis SK1060 = CCUG 46377</name>
    <dbReference type="NCBI Taxonomy" id="1035184"/>
    <lineage>
        <taxon>Bacteria</taxon>
        <taxon>Bacillati</taxon>
        <taxon>Bacillota</taxon>
        <taxon>Bacilli</taxon>
        <taxon>Lactobacillales</taxon>
        <taxon>Streptococcaceae</taxon>
        <taxon>Streptococcus</taxon>
        <taxon>Streptococcus anginosus group</taxon>
    </lineage>
</organism>
<name>F9P799_STRCV</name>
<keyword evidence="1" id="KW-0812">Transmembrane</keyword>
<proteinExistence type="predicted"/>
<dbReference type="EMBL" id="BASX01000021">
    <property type="protein sequence ID" value="GAD45368.1"/>
    <property type="molecule type" value="Genomic_DNA"/>
</dbReference>
<evidence type="ECO:0000313" key="3">
    <source>
        <dbReference type="EMBL" id="GAD45368.1"/>
    </source>
</evidence>
<reference evidence="2 4" key="1">
    <citation type="submission" date="2011-06" db="EMBL/GenBank/DDBJ databases">
        <authorList>
            <person name="Harkins D.M."/>
            <person name="Madupu R."/>
            <person name="Durkin A.S."/>
            <person name="Torralba M."/>
            <person name="Methe B."/>
            <person name="Sutton G.G."/>
            <person name="Nelson K.E."/>
        </authorList>
    </citation>
    <scope>NUCLEOTIDE SEQUENCE [LARGE SCALE GENOMIC DNA]</scope>
    <source>
        <strain evidence="2 4">SK1060</strain>
    </source>
</reference>
<evidence type="ECO:0000313" key="5">
    <source>
        <dbReference type="Proteomes" id="UP000016985"/>
    </source>
</evidence>
<dbReference type="eggNOG" id="ENOG503040H">
    <property type="taxonomic scope" value="Bacteria"/>
</dbReference>
<keyword evidence="1" id="KW-0472">Membrane</keyword>
<evidence type="ECO:0000313" key="4">
    <source>
        <dbReference type="Proteomes" id="UP000003287"/>
    </source>
</evidence>
<protein>
    <submittedName>
        <fullName evidence="2">Uncharacterized protein</fullName>
    </submittedName>
</protein>
<feature type="transmembrane region" description="Helical" evidence="1">
    <location>
        <begin position="65"/>
        <end position="87"/>
    </location>
</feature>
<dbReference type="InterPro" id="IPR046664">
    <property type="entry name" value="DUF6773"/>
</dbReference>
<evidence type="ECO:0000313" key="2">
    <source>
        <dbReference type="EMBL" id="EGV08491.1"/>
    </source>
</evidence>
<keyword evidence="5" id="KW-1185">Reference proteome</keyword>
<reference evidence="3 5" key="2">
    <citation type="submission" date="2013-09" db="EMBL/GenBank/DDBJ databases">
        <title>Genome Sequences of seven clinical isolates and type strains of anginosus group streptococci.</title>
        <authorList>
            <person name="Maruyama F."/>
            <person name="Sakurai A."/>
            <person name="Ogura Y."/>
            <person name="Homma H."/>
            <person name="Takahashi N."/>
            <person name="Ohtsubo Y."/>
            <person name="Hoshino T."/>
            <person name="Okahashi N."/>
            <person name="Nakagawa I."/>
            <person name="Kimura S."/>
            <person name="Fujiwara T."/>
            <person name="Hayashi T."/>
            <person name="Shintani S."/>
        </authorList>
    </citation>
    <scope>NUCLEOTIDE SEQUENCE [LARGE SCALE GENOMIC DNA]</scope>
    <source>
        <strain evidence="3">CCUG 46377</strain>
        <strain evidence="5">CCUG46377</strain>
    </source>
</reference>
<dbReference type="EMBL" id="AFUP01000004">
    <property type="protein sequence ID" value="EGV08491.1"/>
    <property type="molecule type" value="Genomic_DNA"/>
</dbReference>
<feature type="transmembrane region" description="Helical" evidence="1">
    <location>
        <begin position="29"/>
        <end position="50"/>
    </location>
</feature>
<gene>
    <name evidence="3" type="ORF">ANG5_1896</name>
    <name evidence="2" type="ORF">HMPREF1042_1747</name>
</gene>
<evidence type="ECO:0000256" key="1">
    <source>
        <dbReference type="SAM" id="Phobius"/>
    </source>
</evidence>
<dbReference type="AlphaFoldDB" id="F9P799"/>
<dbReference type="Proteomes" id="UP000003287">
    <property type="component" value="Unassembled WGS sequence"/>
</dbReference>
<sequence length="106" mass="12470">MDELLAILISGGIYFFVMRKEKIVEKKKLGILMTLFQAFCLTVLSGYYHYHFGVLHDKTRPTNDFILFLFGSFITYLVAPGIFNWFVNTYNQSRQHKIDKEMDDSE</sequence>
<dbReference type="Proteomes" id="UP000016985">
    <property type="component" value="Unassembled WGS sequence"/>
</dbReference>
<accession>F9P799</accession>
<keyword evidence="1" id="KW-1133">Transmembrane helix</keyword>
<dbReference type="Pfam" id="PF20563">
    <property type="entry name" value="DUF6773"/>
    <property type="match status" value="1"/>
</dbReference>